<feature type="domain" description="Lactate/malate dehydrogenase N-terminal" evidence="5">
    <location>
        <begin position="5"/>
        <end position="141"/>
    </location>
</feature>
<feature type="binding site" evidence="3">
    <location>
        <begin position="10"/>
        <end position="15"/>
    </location>
    <ligand>
        <name>NAD(+)</name>
        <dbReference type="ChEBI" id="CHEBI:57540"/>
    </ligand>
</feature>
<dbReference type="PRINTS" id="PR00086">
    <property type="entry name" value="LLDHDRGNASE"/>
</dbReference>
<dbReference type="GO" id="GO:0006089">
    <property type="term" value="P:lactate metabolic process"/>
    <property type="evidence" value="ECO:0007669"/>
    <property type="project" value="TreeGrafter"/>
</dbReference>
<accession>A0AAD7Y3Q7</accession>
<evidence type="ECO:0000313" key="7">
    <source>
        <dbReference type="EMBL" id="KAJ8663215.1"/>
    </source>
</evidence>
<keyword evidence="1 4" id="KW-0560">Oxidoreductase</keyword>
<dbReference type="SUPFAM" id="SSF56327">
    <property type="entry name" value="LDH C-terminal domain-like"/>
    <property type="match status" value="1"/>
</dbReference>
<feature type="domain" description="Lactate/malate dehydrogenase C-terminal" evidence="6">
    <location>
        <begin position="149"/>
        <end position="300"/>
    </location>
</feature>
<dbReference type="GeneID" id="83208810"/>
<dbReference type="Proteomes" id="UP001234581">
    <property type="component" value="Unassembled WGS sequence"/>
</dbReference>
<evidence type="ECO:0000256" key="1">
    <source>
        <dbReference type="ARBA" id="ARBA00023002"/>
    </source>
</evidence>
<dbReference type="InterPro" id="IPR001557">
    <property type="entry name" value="L-lactate/malate_DH"/>
</dbReference>
<keyword evidence="2 3" id="KW-0520">NAD</keyword>
<proteinExistence type="inferred from homology"/>
<dbReference type="Gene3D" id="3.90.110.10">
    <property type="entry name" value="Lactate dehydrogenase/glycoside hydrolase, family 4, C-terminal"/>
    <property type="match status" value="1"/>
</dbReference>
<dbReference type="PANTHER" id="PTHR43128">
    <property type="entry name" value="L-2-HYDROXYCARBOXYLATE DEHYDROGENASE (NAD(P)(+))"/>
    <property type="match status" value="1"/>
</dbReference>
<evidence type="ECO:0000256" key="4">
    <source>
        <dbReference type="RuleBase" id="RU003369"/>
    </source>
</evidence>
<keyword evidence="8" id="KW-1185">Reference proteome</keyword>
<evidence type="ECO:0000313" key="8">
    <source>
        <dbReference type="Proteomes" id="UP001234581"/>
    </source>
</evidence>
<dbReference type="GO" id="GO:0004459">
    <property type="term" value="F:L-lactate dehydrogenase (NAD+) activity"/>
    <property type="evidence" value="ECO:0007669"/>
    <property type="project" value="TreeGrafter"/>
</dbReference>
<dbReference type="EMBL" id="JARTCD010000003">
    <property type="protein sequence ID" value="KAJ8663215.1"/>
    <property type="molecule type" value="Genomic_DNA"/>
</dbReference>
<dbReference type="InterPro" id="IPR015955">
    <property type="entry name" value="Lactate_DH/Glyco_Ohase_4_C"/>
</dbReference>
<reference evidence="7 8" key="1">
    <citation type="submission" date="2023-03" db="EMBL/GenBank/DDBJ databases">
        <title>Genome sequence of Lichtheimia ornata CBS 291.66.</title>
        <authorList>
            <person name="Mohabir J.T."/>
            <person name="Shea T.P."/>
            <person name="Kurbessoian T."/>
            <person name="Berby B."/>
            <person name="Fontaine J."/>
            <person name="Livny J."/>
            <person name="Gnirke A."/>
            <person name="Stajich J.E."/>
            <person name="Cuomo C.A."/>
        </authorList>
    </citation>
    <scope>NUCLEOTIDE SEQUENCE [LARGE SCALE GENOMIC DNA]</scope>
    <source>
        <strain evidence="7">CBS 291.66</strain>
    </source>
</reference>
<feature type="binding site" evidence="3">
    <location>
        <position position="94"/>
    </location>
    <ligand>
        <name>NAD(+)</name>
        <dbReference type="ChEBI" id="CHEBI:57540"/>
    </ligand>
</feature>
<sequence length="319" mass="34618">MGHSKVAIIGAGSIGTALAYALLMRASVTEILLVDISTSILQGQVLDLEDAALGTNTIVRAGTFNEASQSDVIVITADAPMNPQESELKWTKRNQQLMSSILSALLPIQPRAMIVVGSDPVDVLTWQLQEKTGLPRHCVFGVGGNTRSTARARAWIAETSGARHREDKASVYVVGSGQHPVVTWHSAHINNRSVNTIPELADHRATLERIVNSDRGNEIARLKGGAWFGQAAMLSRVVEACLAKNNDDHHSPPPVFVLSVYVDSLNACLSMPVYLTNQGAQEHVQLNLSHEEEQALKEAAIETTRLYETSTIPSTEYQQ</sequence>
<comment type="caution">
    <text evidence="7">The sequence shown here is derived from an EMBL/GenBank/DDBJ whole genome shotgun (WGS) entry which is preliminary data.</text>
</comment>
<dbReference type="Gene3D" id="3.40.50.720">
    <property type="entry name" value="NAD(P)-binding Rossmann-like Domain"/>
    <property type="match status" value="1"/>
</dbReference>
<dbReference type="InterPro" id="IPR036291">
    <property type="entry name" value="NAD(P)-bd_dom_sf"/>
</dbReference>
<evidence type="ECO:0000259" key="5">
    <source>
        <dbReference type="Pfam" id="PF00056"/>
    </source>
</evidence>
<dbReference type="Pfam" id="PF02866">
    <property type="entry name" value="Ldh_1_C"/>
    <property type="match status" value="1"/>
</dbReference>
<dbReference type="PIRSF" id="PIRSF000102">
    <property type="entry name" value="Lac_mal_DH"/>
    <property type="match status" value="1"/>
</dbReference>
<gene>
    <name evidence="7" type="ORF">O0I10_001392</name>
</gene>
<name>A0AAD7Y3Q7_9FUNG</name>
<dbReference type="RefSeq" id="XP_058348127.1">
    <property type="nucleotide sequence ID" value="XM_058481489.1"/>
</dbReference>
<evidence type="ECO:0000256" key="2">
    <source>
        <dbReference type="ARBA" id="ARBA00023027"/>
    </source>
</evidence>
<evidence type="ECO:0008006" key="9">
    <source>
        <dbReference type="Google" id="ProtNLM"/>
    </source>
</evidence>
<evidence type="ECO:0000259" key="6">
    <source>
        <dbReference type="Pfam" id="PF02866"/>
    </source>
</evidence>
<dbReference type="InterPro" id="IPR001236">
    <property type="entry name" value="Lactate/malate_DH_N"/>
</dbReference>
<protein>
    <recommendedName>
        <fullName evidence="9">L-lactate dehydrogenase</fullName>
    </recommendedName>
</protein>
<organism evidence="7 8">
    <name type="scientific">Lichtheimia ornata</name>
    <dbReference type="NCBI Taxonomy" id="688661"/>
    <lineage>
        <taxon>Eukaryota</taxon>
        <taxon>Fungi</taxon>
        <taxon>Fungi incertae sedis</taxon>
        <taxon>Mucoromycota</taxon>
        <taxon>Mucoromycotina</taxon>
        <taxon>Mucoromycetes</taxon>
        <taxon>Mucorales</taxon>
        <taxon>Lichtheimiaceae</taxon>
        <taxon>Lichtheimia</taxon>
    </lineage>
</organism>
<dbReference type="SUPFAM" id="SSF51735">
    <property type="entry name" value="NAD(P)-binding Rossmann-fold domains"/>
    <property type="match status" value="1"/>
</dbReference>
<dbReference type="Pfam" id="PF00056">
    <property type="entry name" value="Ldh_1_N"/>
    <property type="match status" value="1"/>
</dbReference>
<evidence type="ECO:0000256" key="3">
    <source>
        <dbReference type="PIRSR" id="PIRSR000102-3"/>
    </source>
</evidence>
<dbReference type="PANTHER" id="PTHR43128:SF16">
    <property type="entry name" value="L-LACTATE DEHYDROGENASE"/>
    <property type="match status" value="1"/>
</dbReference>
<feature type="binding site" evidence="3">
    <location>
        <position position="35"/>
    </location>
    <ligand>
        <name>NAD(+)</name>
        <dbReference type="ChEBI" id="CHEBI:57540"/>
    </ligand>
</feature>
<dbReference type="InterPro" id="IPR022383">
    <property type="entry name" value="Lactate/malate_DH_C"/>
</dbReference>
<comment type="similarity">
    <text evidence="4">Belongs to the LDH/MDH superfamily.</text>
</comment>
<dbReference type="AlphaFoldDB" id="A0AAD7Y3Q7"/>